<name>S6FSQ0_LACLL</name>
<reference evidence="1 2" key="1">
    <citation type="journal article" date="2013" name="Appl. Environ. Microbiol.">
        <title>The Carbohydrate Metabolism Signature of Lactococcus lactis Strain A12 Reveals Its Sourdough Ecosystem Origin.</title>
        <authorList>
            <person name="Passerini D."/>
            <person name="Coddeville M."/>
            <person name="Le Bourgeois P."/>
            <person name="Loubiere P."/>
            <person name="Ritzenthaler P."/>
            <person name="Fontagne-Faucher C."/>
            <person name="Daveran-Mingot M.L."/>
            <person name="Cocaign-Bousquet M."/>
        </authorList>
    </citation>
    <scope>NUCLEOTIDE SEQUENCE [LARGE SCALE GENOMIC DNA]</scope>
    <source>
        <strain evidence="1 2">A12</strain>
    </source>
</reference>
<sequence length="137" mass="15769">MLKIKNEDLVDMINFLKEFELPPKISRIRTKLCKLIQVKVDELYHDEVELLGRYGKKDEDGNLVQHDGNFSLIPETAMEYHKEKADLLNEDTFINTTELQDKLLFLIAGFEESTVALAGKEAEMLDLLLEQLETEVG</sequence>
<dbReference type="Proteomes" id="UP000015361">
    <property type="component" value="Unassembled WGS sequence"/>
</dbReference>
<gene>
    <name evidence="1" type="primary">BH0963</name>
    <name evidence="1" type="ORF">O9U_10245</name>
</gene>
<organism evidence="1 2">
    <name type="scientific">Lactococcus lactis subsp. lactis A12</name>
    <dbReference type="NCBI Taxonomy" id="1137134"/>
    <lineage>
        <taxon>Bacteria</taxon>
        <taxon>Bacillati</taxon>
        <taxon>Bacillota</taxon>
        <taxon>Bacilli</taxon>
        <taxon>Lactobacillales</taxon>
        <taxon>Streptococcaceae</taxon>
        <taxon>Lactococcus</taxon>
    </lineage>
</organism>
<comment type="caution">
    <text evidence="1">The sequence shown here is derived from an EMBL/GenBank/DDBJ whole genome shotgun (WGS) entry which is preliminary data.</text>
</comment>
<dbReference type="RefSeq" id="WP_021722317.1">
    <property type="nucleotide sequence ID" value="NZ_CBLU010000006.1"/>
</dbReference>
<evidence type="ECO:0000313" key="2">
    <source>
        <dbReference type="Proteomes" id="UP000015361"/>
    </source>
</evidence>
<dbReference type="AlphaFoldDB" id="S6FSQ0"/>
<dbReference type="EMBL" id="CBLU010000006">
    <property type="protein sequence ID" value="CDG04257.1"/>
    <property type="molecule type" value="Genomic_DNA"/>
</dbReference>
<evidence type="ECO:0000313" key="1">
    <source>
        <dbReference type="EMBL" id="CDG04257.1"/>
    </source>
</evidence>
<dbReference type="Pfam" id="PF07761">
    <property type="entry name" value="DUF1617"/>
    <property type="match status" value="1"/>
</dbReference>
<dbReference type="InterPro" id="IPR011675">
    <property type="entry name" value="DUF1617"/>
</dbReference>
<proteinExistence type="predicted"/>
<evidence type="ECO:0008006" key="3">
    <source>
        <dbReference type="Google" id="ProtNLM"/>
    </source>
</evidence>
<accession>S6FSQ0</accession>
<protein>
    <recommendedName>
        <fullName evidence="3">DUF1617 family protein</fullName>
    </recommendedName>
</protein>